<proteinExistence type="predicted"/>
<gene>
    <name evidence="1" type="ORF">PC9H_009857</name>
</gene>
<dbReference type="OrthoDB" id="3042363at2759"/>
<reference evidence="1" key="1">
    <citation type="submission" date="2019-07" db="EMBL/GenBank/DDBJ databases">
        <authorList>
            <person name="Palmer J.M."/>
        </authorList>
    </citation>
    <scope>NUCLEOTIDE SEQUENCE</scope>
    <source>
        <strain evidence="1">PC9</strain>
    </source>
</reference>
<name>A0A8H6ZUI8_PLEOS</name>
<dbReference type="GeneID" id="59379675"/>
<evidence type="ECO:0000313" key="1">
    <source>
        <dbReference type="EMBL" id="KAF7424550.1"/>
    </source>
</evidence>
<accession>A0A8H6ZUI8</accession>
<evidence type="ECO:0000313" key="2">
    <source>
        <dbReference type="Proteomes" id="UP000623687"/>
    </source>
</evidence>
<comment type="caution">
    <text evidence="1">The sequence shown here is derived from an EMBL/GenBank/DDBJ whole genome shotgun (WGS) entry which is preliminary data.</text>
</comment>
<sequence>MQVPLEIVGQIIAYVGDSSSLRACSLVDRAWLPFTRELLYNQVTFASSEEGRAKIEFFEQSPHLAPYVRTLSVIYRRSPEIASVMSRLPTIFPNTEDLLFMGQPRVQWTSLPSELTESFRQLVRSKPLKCLRLTWFRFPEDPDALGDLLRSCSTTLETLRLQNLYNTVDITTIDPDEAPEISFPQLSNLALASVAASSPTSSYRLVTPSLKFLSWESNITSLPYLINILPRSSMSTVTTFELSLSLDPSQDNPYAAPLVPPGFFSDAWCLPGVRSLGIAMRYPTFDNDNPLDTALSCVMRCLEQIPNPDVIKTINIKLETEAFRESPSWKLLDAVLLDIHTHGSLKAVFINPSPPNSWLPRFGSSGILKASDAANCMPLKGQFYTDLMFLMFVVWHPCSASTAARSFILKTQKVVTLR</sequence>
<keyword evidence="2" id="KW-1185">Reference proteome</keyword>
<evidence type="ECO:0008006" key="3">
    <source>
        <dbReference type="Google" id="ProtNLM"/>
    </source>
</evidence>
<dbReference type="RefSeq" id="XP_036628744.1">
    <property type="nucleotide sequence ID" value="XM_036779355.1"/>
</dbReference>
<protein>
    <recommendedName>
        <fullName evidence="3">F-box domain-containing protein</fullName>
    </recommendedName>
</protein>
<organism evidence="1 2">
    <name type="scientific">Pleurotus ostreatus</name>
    <name type="common">Oyster mushroom</name>
    <name type="synonym">White-rot fungus</name>
    <dbReference type="NCBI Taxonomy" id="5322"/>
    <lineage>
        <taxon>Eukaryota</taxon>
        <taxon>Fungi</taxon>
        <taxon>Dikarya</taxon>
        <taxon>Basidiomycota</taxon>
        <taxon>Agaricomycotina</taxon>
        <taxon>Agaricomycetes</taxon>
        <taxon>Agaricomycetidae</taxon>
        <taxon>Agaricales</taxon>
        <taxon>Pleurotineae</taxon>
        <taxon>Pleurotaceae</taxon>
        <taxon>Pleurotus</taxon>
    </lineage>
</organism>
<dbReference type="EMBL" id="JACETU010000007">
    <property type="protein sequence ID" value="KAF7424550.1"/>
    <property type="molecule type" value="Genomic_DNA"/>
</dbReference>
<dbReference type="Proteomes" id="UP000623687">
    <property type="component" value="Unassembled WGS sequence"/>
</dbReference>
<dbReference type="AlphaFoldDB" id="A0A8H6ZUI8"/>
<dbReference type="VEuPathDB" id="FungiDB:PC9H_009857"/>